<evidence type="ECO:0000313" key="1">
    <source>
        <dbReference type="EMBL" id="MFC5917810.1"/>
    </source>
</evidence>
<evidence type="ECO:0000313" key="2">
    <source>
        <dbReference type="Proteomes" id="UP001596200"/>
    </source>
</evidence>
<accession>A0ABW1GSZ1</accession>
<sequence length="139" mass="15231">MTTDYENPIRHLPNEDPTVYAAYGLAMFTAATVERGLVNALAHHRIGLARQEKRVLGTDPWNKAASSSFQNLVAKVTPLCGCDPELPADLTNAVKRRNYLAHSFWYDKAPEMMGGGPRGHLIAELADDIDTFSTTASQS</sequence>
<dbReference type="EMBL" id="JBHSPU010000030">
    <property type="protein sequence ID" value="MFC5917810.1"/>
    <property type="molecule type" value="Genomic_DNA"/>
</dbReference>
<dbReference type="RefSeq" id="WP_344511940.1">
    <property type="nucleotide sequence ID" value="NZ_BAAATU010000022.1"/>
</dbReference>
<keyword evidence="2" id="KW-1185">Reference proteome</keyword>
<comment type="caution">
    <text evidence="1">The sequence shown here is derived from an EMBL/GenBank/DDBJ whole genome shotgun (WGS) entry which is preliminary data.</text>
</comment>
<name>A0ABW1GSZ1_9ACTN</name>
<dbReference type="Proteomes" id="UP001596200">
    <property type="component" value="Unassembled WGS sequence"/>
</dbReference>
<proteinExistence type="predicted"/>
<protein>
    <submittedName>
        <fullName evidence="1">Uncharacterized protein</fullName>
    </submittedName>
</protein>
<organism evidence="1 2">
    <name type="scientific">Streptomyces pulveraceus</name>
    <dbReference type="NCBI Taxonomy" id="68258"/>
    <lineage>
        <taxon>Bacteria</taxon>
        <taxon>Bacillati</taxon>
        <taxon>Actinomycetota</taxon>
        <taxon>Actinomycetes</taxon>
        <taxon>Kitasatosporales</taxon>
        <taxon>Streptomycetaceae</taxon>
        <taxon>Streptomyces</taxon>
    </lineage>
</organism>
<gene>
    <name evidence="1" type="ORF">ACFP1B_30935</name>
</gene>
<reference evidence="2" key="1">
    <citation type="journal article" date="2019" name="Int. J. Syst. Evol. Microbiol.">
        <title>The Global Catalogue of Microorganisms (GCM) 10K type strain sequencing project: providing services to taxonomists for standard genome sequencing and annotation.</title>
        <authorList>
            <consortium name="The Broad Institute Genomics Platform"/>
            <consortium name="The Broad Institute Genome Sequencing Center for Infectious Disease"/>
            <person name="Wu L."/>
            <person name="Ma J."/>
        </authorList>
    </citation>
    <scope>NUCLEOTIDE SEQUENCE [LARGE SCALE GENOMIC DNA]</scope>
    <source>
        <strain evidence="2">JCM 4147</strain>
    </source>
</reference>